<dbReference type="AlphaFoldDB" id="A0A4Q9VNJ8"/>
<dbReference type="EMBL" id="SJFN01000016">
    <property type="protein sequence ID" value="TBW37238.1"/>
    <property type="molecule type" value="Genomic_DNA"/>
</dbReference>
<evidence type="ECO:0000256" key="8">
    <source>
        <dbReference type="PIRSR" id="PIRSR001235-2"/>
    </source>
</evidence>
<dbReference type="GO" id="GO:0046872">
    <property type="term" value="F:metal ion binding"/>
    <property type="evidence" value="ECO:0007669"/>
    <property type="project" value="UniProtKB-KW"/>
</dbReference>
<evidence type="ECO:0000256" key="7">
    <source>
        <dbReference type="PIRSR" id="PIRSR001235-1"/>
    </source>
</evidence>
<dbReference type="Gene3D" id="3.40.630.10">
    <property type="entry name" value="Zn peptidases"/>
    <property type="match status" value="1"/>
</dbReference>
<dbReference type="PANTHER" id="PTHR32494:SF19">
    <property type="entry name" value="ALLANTOATE DEIMINASE-RELATED"/>
    <property type="match status" value="1"/>
</dbReference>
<dbReference type="SUPFAM" id="SSF55031">
    <property type="entry name" value="Bacterial exopeptidase dimerisation domain"/>
    <property type="match status" value="1"/>
</dbReference>
<feature type="binding site" evidence="8">
    <location>
        <position position="280"/>
    </location>
    <ligand>
        <name>allantoate</name>
        <dbReference type="ChEBI" id="CHEBI:17536"/>
    </ligand>
</feature>
<dbReference type="NCBIfam" id="TIGR01879">
    <property type="entry name" value="hydantase"/>
    <property type="match status" value="1"/>
</dbReference>
<feature type="binding site" evidence="7">
    <location>
        <position position="195"/>
    </location>
    <ligand>
        <name>Zn(2+)</name>
        <dbReference type="ChEBI" id="CHEBI:29105"/>
        <label>1</label>
    </ligand>
</feature>
<dbReference type="Pfam" id="PF01546">
    <property type="entry name" value="Peptidase_M20"/>
    <property type="match status" value="1"/>
</dbReference>
<comment type="subunit">
    <text evidence="3">Homodimer.</text>
</comment>
<feature type="binding site" evidence="7">
    <location>
        <position position="96"/>
    </location>
    <ligand>
        <name>Zn(2+)</name>
        <dbReference type="ChEBI" id="CHEBI:29105"/>
        <label>2</label>
    </ligand>
</feature>
<dbReference type="InterPro" id="IPR036264">
    <property type="entry name" value="Bact_exopeptidase_dim_dom"/>
</dbReference>
<accession>A0A4Q9VNJ8</accession>
<dbReference type="PIRSF" id="PIRSF001235">
    <property type="entry name" value="Amidase_carbamoylase"/>
    <property type="match status" value="1"/>
</dbReference>
<dbReference type="InterPro" id="IPR002933">
    <property type="entry name" value="Peptidase_M20"/>
</dbReference>
<keyword evidence="4 7" id="KW-0479">Metal-binding</keyword>
<evidence type="ECO:0000313" key="10">
    <source>
        <dbReference type="Proteomes" id="UP000292781"/>
    </source>
</evidence>
<protein>
    <submittedName>
        <fullName evidence="9">Allantoate amidohydrolase</fullName>
    </submittedName>
</protein>
<dbReference type="NCBIfam" id="NF006775">
    <property type="entry name" value="PRK09290.2-5"/>
    <property type="match status" value="1"/>
</dbReference>
<dbReference type="PANTHER" id="PTHR32494">
    <property type="entry name" value="ALLANTOATE DEIMINASE-RELATED"/>
    <property type="match status" value="1"/>
</dbReference>
<keyword evidence="6" id="KW-0464">Manganese</keyword>
<dbReference type="OrthoDB" id="9808195at2"/>
<dbReference type="PROSITE" id="PS00758">
    <property type="entry name" value="ARGE_DAPE_CPG2_1"/>
    <property type="match status" value="1"/>
</dbReference>
<name>A0A4Q9VNJ8_9HYPH</name>
<dbReference type="Gene3D" id="3.30.70.360">
    <property type="match status" value="1"/>
</dbReference>
<comment type="cofactor">
    <cofactor evidence="1">
        <name>Mn(2+)</name>
        <dbReference type="ChEBI" id="CHEBI:29035"/>
    </cofactor>
</comment>
<feature type="binding site" evidence="7">
    <location>
        <position position="387"/>
    </location>
    <ligand>
        <name>Zn(2+)</name>
        <dbReference type="ChEBI" id="CHEBI:29105"/>
        <label>2</label>
    </ligand>
</feature>
<evidence type="ECO:0000256" key="6">
    <source>
        <dbReference type="ARBA" id="ARBA00023211"/>
    </source>
</evidence>
<evidence type="ECO:0000256" key="5">
    <source>
        <dbReference type="ARBA" id="ARBA00022801"/>
    </source>
</evidence>
<evidence type="ECO:0000313" key="9">
    <source>
        <dbReference type="EMBL" id="TBW37238.1"/>
    </source>
</evidence>
<comment type="caution">
    <text evidence="9">The sequence shown here is derived from an EMBL/GenBank/DDBJ whole genome shotgun (WGS) entry which is preliminary data.</text>
</comment>
<feature type="binding site" evidence="7">
    <location>
        <position position="131"/>
    </location>
    <ligand>
        <name>Zn(2+)</name>
        <dbReference type="ChEBI" id="CHEBI:29105"/>
        <label>2</label>
    </ligand>
</feature>
<evidence type="ECO:0000256" key="1">
    <source>
        <dbReference type="ARBA" id="ARBA00001936"/>
    </source>
</evidence>
<dbReference type="Proteomes" id="UP000292781">
    <property type="component" value="Unassembled WGS sequence"/>
</dbReference>
<evidence type="ECO:0000256" key="4">
    <source>
        <dbReference type="ARBA" id="ARBA00022723"/>
    </source>
</evidence>
<dbReference type="SUPFAM" id="SSF53187">
    <property type="entry name" value="Zn-dependent exopeptidases"/>
    <property type="match status" value="1"/>
</dbReference>
<evidence type="ECO:0000256" key="2">
    <source>
        <dbReference type="ARBA" id="ARBA00006153"/>
    </source>
</evidence>
<keyword evidence="7" id="KW-0862">Zinc</keyword>
<dbReference type="InterPro" id="IPR010158">
    <property type="entry name" value="Amidase_Cbmase"/>
</dbReference>
<comment type="similarity">
    <text evidence="2">Belongs to the peptidase M20 family.</text>
</comment>
<feature type="binding site" evidence="8">
    <location>
        <position position="293"/>
    </location>
    <ligand>
        <name>allantoate</name>
        <dbReference type="ChEBI" id="CHEBI:17536"/>
    </ligand>
</feature>
<dbReference type="GO" id="GO:0016813">
    <property type="term" value="F:hydrolase activity, acting on carbon-nitrogen (but not peptide) bonds, in linear amidines"/>
    <property type="evidence" value="ECO:0007669"/>
    <property type="project" value="InterPro"/>
</dbReference>
<sequence length="421" mass="44875">MESLALSLGSRAVALLDALALVTDEPGRVTRTYLSTAHARALDLVGDWMRERDLAVTLDAVATLRGRRPADFDPDHARTLLIGSHIDTVIDAGSLDGCLGVVAGLIAAEEIDRRGLKLPFALEILAFGDEEGVRFPTALSSSSAATGTFRREWLAAADRDGVTLDEALRRFGRDPEAIPAARIDPTGVVGWLEVHIEQGPRLEHWDLPLGVVTSIAGQSRFGFTLVGTAGHAGTVPMDLRRDALAGLAEIVLAVERIGRQGTGGLVATVGRVAVSPGAGNTVPGRVEATLDVRAGSDAPRLVAIDRIGHEARRIAERRGLDFTLERFVDVPTCPMDADLQEAFARAVGSLGLDTRRLTSGAGHDAMAMARTMPTAMLFVRSRDGISHNPREWSSPRDIGLAVEALIRCIVDLAEREARPAP</sequence>
<keyword evidence="5 9" id="KW-0378">Hydrolase</keyword>
<feature type="binding site" evidence="7">
    <location>
        <position position="85"/>
    </location>
    <ligand>
        <name>Zn(2+)</name>
        <dbReference type="ChEBI" id="CHEBI:29105"/>
        <label>1</label>
    </ligand>
</feature>
<evidence type="ECO:0000256" key="3">
    <source>
        <dbReference type="ARBA" id="ARBA00011738"/>
    </source>
</evidence>
<organism evidence="9 10">
    <name type="scientific">Siculibacillus lacustris</name>
    <dbReference type="NCBI Taxonomy" id="1549641"/>
    <lineage>
        <taxon>Bacteria</taxon>
        <taxon>Pseudomonadati</taxon>
        <taxon>Pseudomonadota</taxon>
        <taxon>Alphaproteobacteria</taxon>
        <taxon>Hyphomicrobiales</taxon>
        <taxon>Ancalomicrobiaceae</taxon>
        <taxon>Siculibacillus</taxon>
    </lineage>
</organism>
<feature type="binding site" evidence="7">
    <location>
        <position position="96"/>
    </location>
    <ligand>
        <name>Zn(2+)</name>
        <dbReference type="ChEBI" id="CHEBI:29105"/>
        <label>1</label>
    </ligand>
</feature>
<feature type="binding site" evidence="8">
    <location>
        <position position="220"/>
    </location>
    <ligand>
        <name>allantoate</name>
        <dbReference type="ChEBI" id="CHEBI:17536"/>
    </ligand>
</feature>
<proteinExistence type="inferred from homology"/>
<dbReference type="InterPro" id="IPR001261">
    <property type="entry name" value="ArgE/DapE_CS"/>
</dbReference>
<dbReference type="CDD" id="cd03884">
    <property type="entry name" value="M20_bAS"/>
    <property type="match status" value="1"/>
</dbReference>
<comment type="cofactor">
    <cofactor evidence="7">
        <name>Zn(2+)</name>
        <dbReference type="ChEBI" id="CHEBI:29105"/>
    </cofactor>
    <text evidence="7">Binds 2 Zn(2+) ions per subunit.</text>
</comment>
<reference evidence="9 10" key="1">
    <citation type="submission" date="2019-02" db="EMBL/GenBank/DDBJ databases">
        <title>Siculibacillus lacustris gen. nov., sp. nov., a new rosette-forming bacterium isolated from a freshwater crater lake (Lake St. Ana, Romania).</title>
        <authorList>
            <person name="Felfoldi T."/>
            <person name="Marton Z."/>
            <person name="Szabo A."/>
            <person name="Mentes A."/>
            <person name="Boka K."/>
            <person name="Marialigeti K."/>
            <person name="Mathe I."/>
            <person name="Koncz M."/>
            <person name="Schumann P."/>
            <person name="Toth E."/>
        </authorList>
    </citation>
    <scope>NUCLEOTIDE SEQUENCE [LARGE SCALE GENOMIC DNA]</scope>
    <source>
        <strain evidence="9 10">SA-279</strain>
    </source>
</reference>
<gene>
    <name evidence="9" type="ORF">EYW49_12070</name>
</gene>
<keyword evidence="10" id="KW-1185">Reference proteome</keyword>